<comment type="similarity">
    <text evidence="6 7">Belongs to the LptC family.</text>
</comment>
<dbReference type="PANTHER" id="PTHR37481:SF1">
    <property type="entry name" value="LIPOPOLYSACCHARIDE EXPORT SYSTEM PROTEIN LPTC"/>
    <property type="match status" value="1"/>
</dbReference>
<evidence type="ECO:0000256" key="1">
    <source>
        <dbReference type="ARBA" id="ARBA00022475"/>
    </source>
</evidence>
<feature type="transmembrane region" description="Helical" evidence="6">
    <location>
        <begin position="6"/>
        <end position="24"/>
    </location>
</feature>
<keyword evidence="5 6" id="KW-0472">Membrane</keyword>
<dbReference type="RefSeq" id="WP_091989168.1">
    <property type="nucleotide sequence ID" value="NZ_FOLO01000047.1"/>
</dbReference>
<keyword evidence="1 6" id="KW-1003">Cell membrane</keyword>
<dbReference type="Proteomes" id="UP000198862">
    <property type="component" value="Unassembled WGS sequence"/>
</dbReference>
<dbReference type="AlphaFoldDB" id="A0A1I1R7P9"/>
<keyword evidence="3 6" id="KW-0812">Transmembrane</keyword>
<comment type="function">
    <text evidence="6">Involved in the assembly of lipopolysaccharide (LPS). Required for the translocation of LPS from the inner membrane to the outer membrane. Facilitates the transfer of LPS from the inner membrane to the periplasmic protein LptA. Could be a docking site for LptA.</text>
</comment>
<name>A0A1I1R7P9_9GAMM</name>
<evidence type="ECO:0000313" key="9">
    <source>
        <dbReference type="Proteomes" id="UP000198862"/>
    </source>
</evidence>
<dbReference type="InterPro" id="IPR052363">
    <property type="entry name" value="LPS_export_LptC"/>
</dbReference>
<comment type="function">
    <text evidence="7">Required for the translocation of lipopolysaccharide (LPS) from the inner membrane to the outer membrane.</text>
</comment>
<comment type="subunit">
    <text evidence="6">Component of the lipopolysaccharide transport and assembly complex. Interacts with LptA and the LptBFG transporter complex.</text>
</comment>
<dbReference type="OrthoDB" id="6193381at2"/>
<protein>
    <recommendedName>
        <fullName evidence="6 7">Lipopolysaccharide export system protein LptC</fullName>
    </recommendedName>
</protein>
<dbReference type="NCBIfam" id="TIGR04409">
    <property type="entry name" value="LptC_YrbK"/>
    <property type="match status" value="1"/>
</dbReference>
<dbReference type="HAMAP" id="MF_01915">
    <property type="entry name" value="LPS_assembly_LptC"/>
    <property type="match status" value="1"/>
</dbReference>
<organism evidence="8 9">
    <name type="scientific">Pseudoalteromonas denitrificans DSM 6059</name>
    <dbReference type="NCBI Taxonomy" id="1123010"/>
    <lineage>
        <taxon>Bacteria</taxon>
        <taxon>Pseudomonadati</taxon>
        <taxon>Pseudomonadota</taxon>
        <taxon>Gammaproteobacteria</taxon>
        <taxon>Alteromonadales</taxon>
        <taxon>Pseudoalteromonadaceae</taxon>
        <taxon>Pseudoalteromonas</taxon>
    </lineage>
</organism>
<keyword evidence="4 6" id="KW-1133">Transmembrane helix</keyword>
<evidence type="ECO:0000256" key="2">
    <source>
        <dbReference type="ARBA" id="ARBA00022519"/>
    </source>
</evidence>
<evidence type="ECO:0000256" key="7">
    <source>
        <dbReference type="PIRNR" id="PIRNR028513"/>
    </source>
</evidence>
<comment type="subcellular location">
    <subcellularLocation>
        <location evidence="6">Cell inner membrane</location>
        <topology evidence="6">Single-pass membrane protein</topology>
    </subcellularLocation>
</comment>
<dbReference type="PIRSF" id="PIRSF028513">
    <property type="entry name" value="LptC"/>
    <property type="match status" value="1"/>
</dbReference>
<dbReference type="EMBL" id="FOLO01000047">
    <property type="protein sequence ID" value="SFD30339.1"/>
    <property type="molecule type" value="Genomic_DNA"/>
</dbReference>
<dbReference type="Pfam" id="PF06835">
    <property type="entry name" value="LptC"/>
    <property type="match status" value="1"/>
</dbReference>
<evidence type="ECO:0000256" key="3">
    <source>
        <dbReference type="ARBA" id="ARBA00022692"/>
    </source>
</evidence>
<dbReference type="InterPro" id="IPR010664">
    <property type="entry name" value="LipoPS_assembly_LptC-rel"/>
</dbReference>
<dbReference type="InterPro" id="IPR026265">
    <property type="entry name" value="LptC"/>
</dbReference>
<dbReference type="GO" id="GO:0015221">
    <property type="term" value="F:lipopolysaccharide transmembrane transporter activity"/>
    <property type="evidence" value="ECO:0007669"/>
    <property type="project" value="InterPro"/>
</dbReference>
<dbReference type="GO" id="GO:0043165">
    <property type="term" value="P:Gram-negative-bacterium-type cell outer membrane assembly"/>
    <property type="evidence" value="ECO:0007669"/>
    <property type="project" value="UniProtKB-UniRule"/>
</dbReference>
<keyword evidence="9" id="KW-1185">Reference proteome</keyword>
<proteinExistence type="inferred from homology"/>
<reference evidence="8 9" key="1">
    <citation type="submission" date="2016-10" db="EMBL/GenBank/DDBJ databases">
        <authorList>
            <person name="de Groot N.N."/>
        </authorList>
    </citation>
    <scope>NUCLEOTIDE SEQUENCE [LARGE SCALE GENOMIC DNA]</scope>
    <source>
        <strain evidence="8 9">DSM 6059</strain>
    </source>
</reference>
<evidence type="ECO:0000313" key="8">
    <source>
        <dbReference type="EMBL" id="SFD30339.1"/>
    </source>
</evidence>
<dbReference type="PANTHER" id="PTHR37481">
    <property type="entry name" value="LIPOPOLYSACCHARIDE EXPORT SYSTEM PROTEIN LPTC"/>
    <property type="match status" value="1"/>
</dbReference>
<dbReference type="GO" id="GO:0005886">
    <property type="term" value="C:plasma membrane"/>
    <property type="evidence" value="ECO:0007669"/>
    <property type="project" value="UniProtKB-SubCell"/>
</dbReference>
<dbReference type="Gene3D" id="2.60.450.10">
    <property type="entry name" value="Lipopolysaccharide (LPS) transport protein A like domain"/>
    <property type="match status" value="1"/>
</dbReference>
<sequence length="192" mass="22091">MNLARLILSALFISIMLWLWYPYLTADSKKSDITPEIEVFPDYTANALKQTVFDKKGNISHKVTAKKMELYQDLGFTHFTEPTFTLFSESDIWTISAAEATLYENNDDRKLILEQNVIAINQNPTSMVQKITTEQIEVYIQNSTMHTDHLTKMIGPNLSISGKGLNANLKNETLELINHTQTIYDDQEYYEQ</sequence>
<dbReference type="GO" id="GO:0017089">
    <property type="term" value="F:glycolipid transfer activity"/>
    <property type="evidence" value="ECO:0007669"/>
    <property type="project" value="TreeGrafter"/>
</dbReference>
<gene>
    <name evidence="6" type="primary">lptC</name>
    <name evidence="8" type="ORF">SAMN02745724_04139</name>
</gene>
<evidence type="ECO:0000256" key="5">
    <source>
        <dbReference type="ARBA" id="ARBA00023136"/>
    </source>
</evidence>
<accession>A0A1I1R7P9</accession>
<keyword evidence="2 6" id="KW-0997">Cell inner membrane</keyword>
<dbReference type="STRING" id="1123010.SAMN02745724_04139"/>
<dbReference type="GO" id="GO:0030288">
    <property type="term" value="C:outer membrane-bounded periplasmic space"/>
    <property type="evidence" value="ECO:0007669"/>
    <property type="project" value="TreeGrafter"/>
</dbReference>
<evidence type="ECO:0000256" key="4">
    <source>
        <dbReference type="ARBA" id="ARBA00022989"/>
    </source>
</evidence>
<evidence type="ECO:0000256" key="6">
    <source>
        <dbReference type="HAMAP-Rule" id="MF_01915"/>
    </source>
</evidence>